<feature type="transmembrane region" description="Helical" evidence="1">
    <location>
        <begin position="36"/>
        <end position="54"/>
    </location>
</feature>
<evidence type="ECO:0000313" key="3">
    <source>
        <dbReference type="Proteomes" id="UP001500141"/>
    </source>
</evidence>
<organism evidence="2 3">
    <name type="scientific">Flavobacterium hankyongi</name>
    <dbReference type="NCBI Taxonomy" id="1176532"/>
    <lineage>
        <taxon>Bacteria</taxon>
        <taxon>Pseudomonadati</taxon>
        <taxon>Bacteroidota</taxon>
        <taxon>Flavobacteriia</taxon>
        <taxon>Flavobacteriales</taxon>
        <taxon>Flavobacteriaceae</taxon>
        <taxon>Flavobacterium</taxon>
    </lineage>
</organism>
<gene>
    <name evidence="2" type="ORF">GCM10023230_18360</name>
</gene>
<keyword evidence="1" id="KW-1133">Transmembrane helix</keyword>
<dbReference type="Proteomes" id="UP001500141">
    <property type="component" value="Unassembled WGS sequence"/>
</dbReference>
<comment type="caution">
    <text evidence="2">The sequence shown here is derived from an EMBL/GenBank/DDBJ whole genome shotgun (WGS) entry which is preliminary data.</text>
</comment>
<evidence type="ECO:0000256" key="1">
    <source>
        <dbReference type="SAM" id="Phobius"/>
    </source>
</evidence>
<sequence>MYDFVIYINKLPATAEHKPIKNMTKILSIDYLKANWGFLTTGFGILSGLFLTGLKIGDYNKSLDCKLERIEFERACDSRVEEEHEKCKDADLLFYKTRSQELENVIKTIGKHEK</sequence>
<name>A0ABP8ZZ66_9FLAO</name>
<reference evidence="3" key="1">
    <citation type="journal article" date="2019" name="Int. J. Syst. Evol. Microbiol.">
        <title>The Global Catalogue of Microorganisms (GCM) 10K type strain sequencing project: providing services to taxonomists for standard genome sequencing and annotation.</title>
        <authorList>
            <consortium name="The Broad Institute Genomics Platform"/>
            <consortium name="The Broad Institute Genome Sequencing Center for Infectious Disease"/>
            <person name="Wu L."/>
            <person name="Ma J."/>
        </authorList>
    </citation>
    <scope>NUCLEOTIDE SEQUENCE [LARGE SCALE GENOMIC DNA]</scope>
    <source>
        <strain evidence="3">JCM 18198</strain>
    </source>
</reference>
<keyword evidence="1" id="KW-0812">Transmembrane</keyword>
<evidence type="ECO:0000313" key="2">
    <source>
        <dbReference type="EMBL" id="GAA4768825.1"/>
    </source>
</evidence>
<proteinExistence type="predicted"/>
<dbReference type="EMBL" id="BAABIP010000017">
    <property type="protein sequence ID" value="GAA4768825.1"/>
    <property type="molecule type" value="Genomic_DNA"/>
</dbReference>
<protein>
    <submittedName>
        <fullName evidence="2">Uncharacterized protein</fullName>
    </submittedName>
</protein>
<accession>A0ABP8ZZ66</accession>
<keyword evidence="3" id="KW-1185">Reference proteome</keyword>
<keyword evidence="1" id="KW-0472">Membrane</keyword>